<dbReference type="CDD" id="cd11567">
    <property type="entry name" value="YciH_like"/>
    <property type="match status" value="1"/>
</dbReference>
<dbReference type="GO" id="GO:0002188">
    <property type="term" value="P:translation reinitiation"/>
    <property type="evidence" value="ECO:0007669"/>
    <property type="project" value="TreeGrafter"/>
</dbReference>
<comment type="caution">
    <text evidence="5">The sequence shown here is derived from an EMBL/GenBank/DDBJ whole genome shotgun (WGS) entry which is preliminary data.</text>
</comment>
<reference evidence="5 6" key="1">
    <citation type="submission" date="2019-11" db="EMBL/GenBank/DDBJ databases">
        <title>Pedobacter sp. HMF7647 Genome sequencing and assembly.</title>
        <authorList>
            <person name="Kang H."/>
            <person name="Kim H."/>
            <person name="Joh K."/>
        </authorList>
    </citation>
    <scope>NUCLEOTIDE SEQUENCE [LARGE SCALE GENOMIC DNA]</scope>
    <source>
        <strain evidence="5 6">HMF7647</strain>
    </source>
</reference>
<dbReference type="Proteomes" id="UP000466586">
    <property type="component" value="Unassembled WGS sequence"/>
</dbReference>
<feature type="domain" description="SUI1" evidence="4">
    <location>
        <begin position="45"/>
        <end position="111"/>
    </location>
</feature>
<dbReference type="PANTHER" id="PTHR12789:SF0">
    <property type="entry name" value="DENSITY-REGULATED PROTEIN"/>
    <property type="match status" value="1"/>
</dbReference>
<evidence type="ECO:0000256" key="3">
    <source>
        <dbReference type="ARBA" id="ARBA00022917"/>
    </source>
</evidence>
<keyword evidence="5" id="KW-0396">Initiation factor</keyword>
<evidence type="ECO:0000313" key="6">
    <source>
        <dbReference type="Proteomes" id="UP000466586"/>
    </source>
</evidence>
<dbReference type="EMBL" id="WVHT01000005">
    <property type="protein sequence ID" value="MXV51621.1"/>
    <property type="molecule type" value="Genomic_DNA"/>
</dbReference>
<accession>A0A7K1YB83</accession>
<dbReference type="InterPro" id="IPR036877">
    <property type="entry name" value="SUI1_dom_sf"/>
</dbReference>
<protein>
    <submittedName>
        <fullName evidence="5">Translation initiation factor</fullName>
    </submittedName>
</protein>
<keyword evidence="2" id="KW-0810">Translation regulation</keyword>
<keyword evidence="6" id="KW-1185">Reference proteome</keyword>
<dbReference type="Pfam" id="PF01253">
    <property type="entry name" value="SUI1"/>
    <property type="match status" value="1"/>
</dbReference>
<evidence type="ECO:0000256" key="2">
    <source>
        <dbReference type="ARBA" id="ARBA00022845"/>
    </source>
</evidence>
<gene>
    <name evidence="5" type="ORF">GS399_11620</name>
</gene>
<organism evidence="5 6">
    <name type="scientific">Hufsiella arboris</name>
    <dbReference type="NCBI Taxonomy" id="2695275"/>
    <lineage>
        <taxon>Bacteria</taxon>
        <taxon>Pseudomonadati</taxon>
        <taxon>Bacteroidota</taxon>
        <taxon>Sphingobacteriia</taxon>
        <taxon>Sphingobacteriales</taxon>
        <taxon>Sphingobacteriaceae</taxon>
        <taxon>Hufsiella</taxon>
    </lineage>
</organism>
<evidence type="ECO:0000313" key="5">
    <source>
        <dbReference type="EMBL" id="MXV51621.1"/>
    </source>
</evidence>
<sequence length="119" mass="13154">MNNDKRSKKFNSFDGIVFSTDPEHEYRYAETEVQETLKPLQQNLKVMLDKKQRAGKAVTLVTGFVGADEDLQMLGKTLKQKCGVGGSVKNGEILIQGDFRDKILTTLVSLGYKAKKAGG</sequence>
<dbReference type="GO" id="GO:0003743">
    <property type="term" value="F:translation initiation factor activity"/>
    <property type="evidence" value="ECO:0007669"/>
    <property type="project" value="UniProtKB-KW"/>
</dbReference>
<dbReference type="InterPro" id="IPR050318">
    <property type="entry name" value="DENR/SUI1_TIF"/>
</dbReference>
<dbReference type="Gene3D" id="3.30.780.10">
    <property type="entry name" value="SUI1-like domain"/>
    <property type="match status" value="1"/>
</dbReference>
<dbReference type="PANTHER" id="PTHR12789">
    <property type="entry name" value="DENSITY-REGULATED PROTEIN HOMOLOG"/>
    <property type="match status" value="1"/>
</dbReference>
<comment type="similarity">
    <text evidence="1">Belongs to the SUI1 family.</text>
</comment>
<dbReference type="InterPro" id="IPR005872">
    <property type="entry name" value="SUI1_arc_bac"/>
</dbReference>
<dbReference type="RefSeq" id="WP_160844805.1">
    <property type="nucleotide sequence ID" value="NZ_WVHT01000005.1"/>
</dbReference>
<evidence type="ECO:0000256" key="1">
    <source>
        <dbReference type="ARBA" id="ARBA00005422"/>
    </source>
</evidence>
<dbReference type="InterPro" id="IPR001950">
    <property type="entry name" value="SUI1"/>
</dbReference>
<keyword evidence="3" id="KW-0648">Protein biosynthesis</keyword>
<dbReference type="GO" id="GO:0003729">
    <property type="term" value="F:mRNA binding"/>
    <property type="evidence" value="ECO:0007669"/>
    <property type="project" value="TreeGrafter"/>
</dbReference>
<evidence type="ECO:0000259" key="4">
    <source>
        <dbReference type="PROSITE" id="PS50296"/>
    </source>
</evidence>
<dbReference type="GO" id="GO:0006417">
    <property type="term" value="P:regulation of translation"/>
    <property type="evidence" value="ECO:0007669"/>
    <property type="project" value="UniProtKB-KW"/>
</dbReference>
<dbReference type="AlphaFoldDB" id="A0A7K1YB83"/>
<proteinExistence type="inferred from homology"/>
<dbReference type="PIRSF" id="PIRSF037511">
    <property type="entry name" value="Transl_init_SUI1_pro"/>
    <property type="match status" value="1"/>
</dbReference>
<dbReference type="PROSITE" id="PS50296">
    <property type="entry name" value="SUI1"/>
    <property type="match status" value="1"/>
</dbReference>
<name>A0A7K1YB83_9SPHI</name>
<dbReference type="GO" id="GO:0001731">
    <property type="term" value="P:formation of translation preinitiation complex"/>
    <property type="evidence" value="ECO:0007669"/>
    <property type="project" value="TreeGrafter"/>
</dbReference>
<dbReference type="SUPFAM" id="SSF55159">
    <property type="entry name" value="eIF1-like"/>
    <property type="match status" value="1"/>
</dbReference>